<dbReference type="Proteomes" id="UP000321057">
    <property type="component" value="Unassembled WGS sequence"/>
</dbReference>
<reference evidence="1 6" key="3">
    <citation type="submission" date="2019-07" db="EMBL/GenBank/DDBJ databases">
        <title>Whole genome shotgun sequence of Staphylococcus gallinarum NBRC 109767.</title>
        <authorList>
            <person name="Hosoyama A."/>
            <person name="Uohara A."/>
            <person name="Ohji S."/>
            <person name="Ichikawa N."/>
        </authorList>
    </citation>
    <scope>NUCLEOTIDE SEQUENCE [LARGE SCALE GENOMIC DNA]</scope>
    <source>
        <strain evidence="1 6">NBRC 109767</strain>
    </source>
</reference>
<dbReference type="OrthoDB" id="677051at2"/>
<protein>
    <submittedName>
        <fullName evidence="3">Bacillithiol system protein YtxJ</fullName>
    </submittedName>
    <submittedName>
        <fullName evidence="2">Bacillithiol system redox-active protein YtxJ</fullName>
    </submittedName>
</protein>
<dbReference type="Gene3D" id="3.40.30.10">
    <property type="entry name" value="Glutaredoxin"/>
    <property type="match status" value="1"/>
</dbReference>
<dbReference type="EMBL" id="UHDK01000001">
    <property type="protein sequence ID" value="SUM31977.1"/>
    <property type="molecule type" value="Genomic_DNA"/>
</dbReference>
<dbReference type="NCBIfam" id="TIGR04019">
    <property type="entry name" value="B_thiol_YtxJ"/>
    <property type="match status" value="1"/>
</dbReference>
<dbReference type="InterPro" id="IPR022551">
    <property type="entry name" value="BrxC"/>
</dbReference>
<sequence>MAIKLSSIDQFEQVIEENSYVFVLKHSETCPISADAFDQFNKFLYERDMDGYYLVVQQERELSNYIEEKTNVKHESPQAFYFVKGQAVWNADHENINVSSLANAEE</sequence>
<reference evidence="2 5" key="1">
    <citation type="journal article" date="2016" name="Front. Microbiol.">
        <title>Comprehensive Phylogenetic Analysis of Bovine Non-aureus Staphylococci Species Based on Whole-Genome Sequencing.</title>
        <authorList>
            <person name="Naushad S."/>
            <person name="Barkema H.W."/>
            <person name="Luby C."/>
            <person name="Condas L.A."/>
            <person name="Nobrega D.B."/>
            <person name="Carson D.A."/>
            <person name="De Buck J."/>
        </authorList>
    </citation>
    <scope>NUCLEOTIDE SEQUENCE [LARGE SCALE GENOMIC DNA]</scope>
    <source>
        <strain evidence="2 5">SNUC 1388</strain>
    </source>
</reference>
<accession>A0A0D0RRD0</accession>
<evidence type="ECO:0000313" key="4">
    <source>
        <dbReference type="Proteomes" id="UP000255277"/>
    </source>
</evidence>
<dbReference type="Proteomes" id="UP000283576">
    <property type="component" value="Unassembled WGS sequence"/>
</dbReference>
<dbReference type="AlphaFoldDB" id="A0A0D0RRD0"/>
<evidence type="ECO:0000313" key="2">
    <source>
        <dbReference type="EMBL" id="RIL42851.1"/>
    </source>
</evidence>
<dbReference type="EMBL" id="BKAX01000001">
    <property type="protein sequence ID" value="GEQ04463.1"/>
    <property type="molecule type" value="Genomic_DNA"/>
</dbReference>
<evidence type="ECO:0000313" key="1">
    <source>
        <dbReference type="EMBL" id="GEQ04463.1"/>
    </source>
</evidence>
<dbReference type="EMBL" id="QXRZ01000004">
    <property type="protein sequence ID" value="RIL42851.1"/>
    <property type="molecule type" value="Genomic_DNA"/>
</dbReference>
<dbReference type="Proteomes" id="UP000255277">
    <property type="component" value="Unassembled WGS sequence"/>
</dbReference>
<organism evidence="2 5">
    <name type="scientific">Staphylococcus gallinarum</name>
    <dbReference type="NCBI Taxonomy" id="1293"/>
    <lineage>
        <taxon>Bacteria</taxon>
        <taxon>Bacillati</taxon>
        <taxon>Bacillota</taxon>
        <taxon>Bacilli</taxon>
        <taxon>Bacillales</taxon>
        <taxon>Staphylococcaceae</taxon>
        <taxon>Staphylococcus</taxon>
    </lineage>
</organism>
<dbReference type="Pfam" id="PF11009">
    <property type="entry name" value="BrxC"/>
    <property type="match status" value="1"/>
</dbReference>
<keyword evidence="6" id="KW-1185">Reference proteome</keyword>
<reference evidence="3 4" key="2">
    <citation type="submission" date="2018-06" db="EMBL/GenBank/DDBJ databases">
        <authorList>
            <consortium name="Pathogen Informatics"/>
            <person name="Doyle S."/>
        </authorList>
    </citation>
    <scope>NUCLEOTIDE SEQUENCE [LARGE SCALE GENOMIC DNA]</scope>
    <source>
        <strain evidence="3 4">NCTC12195</strain>
    </source>
</reference>
<name>A0A0D0RRD0_STAGA</name>
<proteinExistence type="predicted"/>
<dbReference type="SUPFAM" id="SSF52833">
    <property type="entry name" value="Thioredoxin-like"/>
    <property type="match status" value="1"/>
</dbReference>
<dbReference type="GeneID" id="93845924"/>
<dbReference type="RefSeq" id="WP_042738216.1">
    <property type="nucleotide sequence ID" value="NZ_BKAX01000001.1"/>
</dbReference>
<evidence type="ECO:0000313" key="3">
    <source>
        <dbReference type="EMBL" id="SUM31977.1"/>
    </source>
</evidence>
<dbReference type="InterPro" id="IPR036249">
    <property type="entry name" value="Thioredoxin-like_sf"/>
</dbReference>
<dbReference type="STRING" id="1293.SH09_03395"/>
<gene>
    <name evidence="2" type="primary">ytxJ</name>
    <name evidence="2" type="ORF">BUZ01_08300</name>
    <name evidence="3" type="ORF">NCTC12195_01414</name>
    <name evidence="1" type="ORF">SGA02_02910</name>
</gene>
<evidence type="ECO:0000313" key="5">
    <source>
        <dbReference type="Proteomes" id="UP000283576"/>
    </source>
</evidence>
<evidence type="ECO:0000313" key="6">
    <source>
        <dbReference type="Proteomes" id="UP000321057"/>
    </source>
</evidence>